<feature type="domain" description="Thioredoxin" evidence="1">
    <location>
        <begin position="42"/>
        <end position="183"/>
    </location>
</feature>
<keyword evidence="3" id="KW-1185">Reference proteome</keyword>
<evidence type="ECO:0000313" key="2">
    <source>
        <dbReference type="EMBL" id="WPL16663.1"/>
    </source>
</evidence>
<dbReference type="PANTHER" id="PTHR42852:SF17">
    <property type="entry name" value="THIOREDOXIN-LIKE PROTEIN HI_1115"/>
    <property type="match status" value="1"/>
</dbReference>
<proteinExistence type="predicted"/>
<evidence type="ECO:0000313" key="3">
    <source>
        <dbReference type="Proteomes" id="UP001432180"/>
    </source>
</evidence>
<dbReference type="EMBL" id="CP121472">
    <property type="protein sequence ID" value="WPL16663.1"/>
    <property type="molecule type" value="Genomic_DNA"/>
</dbReference>
<evidence type="ECO:0000259" key="1">
    <source>
        <dbReference type="PROSITE" id="PS51352"/>
    </source>
</evidence>
<dbReference type="PROSITE" id="PS51352">
    <property type="entry name" value="THIOREDOXIN_2"/>
    <property type="match status" value="1"/>
</dbReference>
<protein>
    <submittedName>
        <fullName evidence="2">Cytochrome c biogenesis protein TlpA</fullName>
    </submittedName>
</protein>
<dbReference type="CDD" id="cd02966">
    <property type="entry name" value="TlpA_like_family"/>
    <property type="match status" value="1"/>
</dbReference>
<dbReference type="InterPro" id="IPR050553">
    <property type="entry name" value="Thioredoxin_ResA/DsbE_sf"/>
</dbReference>
<dbReference type="Pfam" id="PF00578">
    <property type="entry name" value="AhpC-TSA"/>
    <property type="match status" value="1"/>
</dbReference>
<dbReference type="Proteomes" id="UP001432180">
    <property type="component" value="Chromosome"/>
</dbReference>
<sequence>MSVIKVLFVTLLAGTLSISVALFGQRWMDDHPNFALMSGTERQRAMVLPDLRLTDIHGNEIGSHNWAGKVLIMHFWASWCAPCLSQIGSLERLQVAHDTSVLQVASIAIDTPKDISTFLASRPLNYQILFGGLPEIELAARFGNRTRSLPFTLMFDRTGRAVFSQAGLIDEDRLKLEVEALLPPLLPEGSSTGGVRANQKIADTRRFL</sequence>
<accession>A0ABZ0S8P0</accession>
<organism evidence="2 3">
    <name type="scientific">Thiorhodovibrio winogradskyi</name>
    <dbReference type="NCBI Taxonomy" id="77007"/>
    <lineage>
        <taxon>Bacteria</taxon>
        <taxon>Pseudomonadati</taxon>
        <taxon>Pseudomonadota</taxon>
        <taxon>Gammaproteobacteria</taxon>
        <taxon>Chromatiales</taxon>
        <taxon>Chromatiaceae</taxon>
        <taxon>Thiorhodovibrio</taxon>
    </lineage>
</organism>
<dbReference type="InterPro" id="IPR000866">
    <property type="entry name" value="AhpC/TSA"/>
</dbReference>
<dbReference type="Gene3D" id="3.40.30.10">
    <property type="entry name" value="Glutaredoxin"/>
    <property type="match status" value="1"/>
</dbReference>
<reference evidence="2 3" key="1">
    <citation type="journal article" date="2023" name="Microorganisms">
        <title>Thiorhodovibrio frisius and Trv. litoralis spp. nov., Two Novel Members from a Clade of Fastidious Purple Sulfur Bacteria That Exhibit Unique Red-Shifted Light-Harvesting Capabilities.</title>
        <authorList>
            <person name="Methner A."/>
            <person name="Kuzyk S.B."/>
            <person name="Petersen J."/>
            <person name="Bauer S."/>
            <person name="Brinkmann H."/>
            <person name="Sichau K."/>
            <person name="Wanner G."/>
            <person name="Wolf J."/>
            <person name="Neumann-Schaal M."/>
            <person name="Henke P."/>
            <person name="Tank M."/>
            <person name="Sproer C."/>
            <person name="Bunk B."/>
            <person name="Overmann J."/>
        </authorList>
    </citation>
    <scope>NUCLEOTIDE SEQUENCE [LARGE SCALE GENOMIC DNA]</scope>
    <source>
        <strain evidence="2 3">DSM 6702</strain>
    </source>
</reference>
<name>A0ABZ0S8P0_9GAMM</name>
<dbReference type="InterPro" id="IPR036249">
    <property type="entry name" value="Thioredoxin-like_sf"/>
</dbReference>
<dbReference type="PANTHER" id="PTHR42852">
    <property type="entry name" value="THIOL:DISULFIDE INTERCHANGE PROTEIN DSBE"/>
    <property type="match status" value="1"/>
</dbReference>
<gene>
    <name evidence="2" type="primary">tlpA</name>
    <name evidence="2" type="ORF">Thiowin_01630</name>
</gene>
<dbReference type="RefSeq" id="WP_328987206.1">
    <property type="nucleotide sequence ID" value="NZ_CP121472.1"/>
</dbReference>
<dbReference type="SUPFAM" id="SSF52833">
    <property type="entry name" value="Thioredoxin-like"/>
    <property type="match status" value="1"/>
</dbReference>
<dbReference type="InterPro" id="IPR013766">
    <property type="entry name" value="Thioredoxin_domain"/>
</dbReference>